<evidence type="ECO:0000313" key="2">
    <source>
        <dbReference type="Proteomes" id="UP001108240"/>
    </source>
</evidence>
<sequence length="190" mass="20448">MVDPKVQGTTRDQAVQVATRPPGFEERLTPVSSSCGLYDDVQPSCAVVLGWRPSCAVVLGWRPSCAVALGWRPSCAVALGWRPSCAVALGWRPSCAVASNSKMSQWPSWTVALGWRPSCLVALALAVASWAVAPPWRTCASSPLSVRHGETVALIHPTRVPDRRGAMVESDSEPPLDHSLLCDLPWSHEK</sequence>
<keyword evidence="2" id="KW-1185">Reference proteome</keyword>
<dbReference type="AlphaFoldDB" id="A0A9J7XLE0"/>
<protein>
    <submittedName>
        <fullName evidence="1">Uncharacterized protein</fullName>
    </submittedName>
</protein>
<reference evidence="1" key="1">
    <citation type="submission" date="2025-08" db="UniProtKB">
        <authorList>
            <consortium name="Ensembl"/>
        </authorList>
    </citation>
    <scope>IDENTIFICATION</scope>
</reference>
<dbReference type="GeneTree" id="ENSGT00990000208358"/>
<accession>A0A9J7XLE0</accession>
<name>A0A9J7XLE0_CYPCA</name>
<dbReference type="Proteomes" id="UP001108240">
    <property type="component" value="Unplaced"/>
</dbReference>
<dbReference type="Ensembl" id="ENSCCRT00000131613.1">
    <property type="protein sequence ID" value="ENSCCRP00000108269.1"/>
    <property type="gene ID" value="ENSCCRG00000055629.1"/>
</dbReference>
<reference evidence="1" key="2">
    <citation type="submission" date="2025-09" db="UniProtKB">
        <authorList>
            <consortium name="Ensembl"/>
        </authorList>
    </citation>
    <scope>IDENTIFICATION</scope>
</reference>
<evidence type="ECO:0000313" key="1">
    <source>
        <dbReference type="Ensembl" id="ENSCCRP00000108269.1"/>
    </source>
</evidence>
<organism evidence="1 2">
    <name type="scientific">Cyprinus carpio carpio</name>
    <dbReference type="NCBI Taxonomy" id="630221"/>
    <lineage>
        <taxon>Eukaryota</taxon>
        <taxon>Metazoa</taxon>
        <taxon>Chordata</taxon>
        <taxon>Craniata</taxon>
        <taxon>Vertebrata</taxon>
        <taxon>Euteleostomi</taxon>
        <taxon>Actinopterygii</taxon>
        <taxon>Neopterygii</taxon>
        <taxon>Teleostei</taxon>
        <taxon>Ostariophysi</taxon>
        <taxon>Cypriniformes</taxon>
        <taxon>Cyprinidae</taxon>
        <taxon>Cyprininae</taxon>
        <taxon>Cyprinus</taxon>
    </lineage>
</organism>
<proteinExistence type="predicted"/>